<gene>
    <name evidence="1" type="ORF">SEMRO_108_G054071.1</name>
</gene>
<reference evidence="1" key="1">
    <citation type="submission" date="2020-06" db="EMBL/GenBank/DDBJ databases">
        <authorList>
            <consortium name="Plant Systems Biology data submission"/>
        </authorList>
    </citation>
    <scope>NUCLEOTIDE SEQUENCE</scope>
    <source>
        <strain evidence="1">D6</strain>
    </source>
</reference>
<name>A0A9N8DDS1_9STRA</name>
<sequence length="180" mass="20456">MASDHGIQFTSRIHPCCSGIRVAPHRLTANKSLLGLQKGEPPLKEKSIERLGPRYDWYRSLSDIFLPLRVASNPFIPAMHPLAQGATSPLSLKQQLQRKNLRSNKDIYWKSLLNGWAQIRRYRSLSDNSLPKSVLGRPQGSLGYEQAILNMYPSRLNNDCSEVYWGVIRRSCTHVLNLCL</sequence>
<keyword evidence="2" id="KW-1185">Reference proteome</keyword>
<proteinExistence type="predicted"/>
<comment type="caution">
    <text evidence="1">The sequence shown here is derived from an EMBL/GenBank/DDBJ whole genome shotgun (WGS) entry which is preliminary data.</text>
</comment>
<organism evidence="1 2">
    <name type="scientific">Seminavis robusta</name>
    <dbReference type="NCBI Taxonomy" id="568900"/>
    <lineage>
        <taxon>Eukaryota</taxon>
        <taxon>Sar</taxon>
        <taxon>Stramenopiles</taxon>
        <taxon>Ochrophyta</taxon>
        <taxon>Bacillariophyta</taxon>
        <taxon>Bacillariophyceae</taxon>
        <taxon>Bacillariophycidae</taxon>
        <taxon>Naviculales</taxon>
        <taxon>Naviculaceae</taxon>
        <taxon>Seminavis</taxon>
    </lineage>
</organism>
<protein>
    <submittedName>
        <fullName evidence="1">Uncharacterized protein</fullName>
    </submittedName>
</protein>
<dbReference type="EMBL" id="CAICTM010000107">
    <property type="protein sequence ID" value="CAB9501407.1"/>
    <property type="molecule type" value="Genomic_DNA"/>
</dbReference>
<evidence type="ECO:0000313" key="2">
    <source>
        <dbReference type="Proteomes" id="UP001153069"/>
    </source>
</evidence>
<accession>A0A9N8DDS1</accession>
<dbReference type="AlphaFoldDB" id="A0A9N8DDS1"/>
<dbReference type="Proteomes" id="UP001153069">
    <property type="component" value="Unassembled WGS sequence"/>
</dbReference>
<evidence type="ECO:0000313" key="1">
    <source>
        <dbReference type="EMBL" id="CAB9501407.1"/>
    </source>
</evidence>